<dbReference type="STRING" id="2200.GCA_001571405_00330"/>
<evidence type="ECO:0000313" key="3">
    <source>
        <dbReference type="Proteomes" id="UP000326500"/>
    </source>
</evidence>
<accession>A0A1G9AH99</accession>
<keyword evidence="1" id="KW-0812">Transmembrane</keyword>
<keyword evidence="2" id="KW-0282">Flagellum</keyword>
<feature type="transmembrane region" description="Helical" evidence="1">
    <location>
        <begin position="6"/>
        <end position="24"/>
    </location>
</feature>
<dbReference type="EMBL" id="FNFT01000006">
    <property type="protein sequence ID" value="SDK26623.1"/>
    <property type="molecule type" value="Genomic_DNA"/>
</dbReference>
<keyword evidence="1" id="KW-0472">Membrane</keyword>
<dbReference type="OrthoDB" id="132297at2157"/>
<dbReference type="Proteomes" id="UP000326500">
    <property type="component" value="Unassembled WGS sequence"/>
</dbReference>
<keyword evidence="1" id="KW-1133">Transmembrane helix</keyword>
<dbReference type="RefSeq" id="WP_066954492.1">
    <property type="nucleotide sequence ID" value="NZ_BCNX01000003.1"/>
</dbReference>
<dbReference type="AlphaFoldDB" id="A0A1G9AH99"/>
<evidence type="ECO:0000313" key="2">
    <source>
        <dbReference type="EMBL" id="SDK26623.1"/>
    </source>
</evidence>
<sequence>MSAGPLVASATGIALLIVTAYVLIGGTLSTTEVMAEAQSNLVAYQEARMRTAIEIQETVIDNQTLYVKVKNTGSESIVDFPSIDVYLQVEGEPVYVPYGTDLNHWSKVSIEPDGVHPGQIDPGETLTISITYAVGVTPPTWVQVVTPNGVTGSAYINSGE</sequence>
<organism evidence="2 3">
    <name type="scientific">Methanoculleus thermophilus</name>
    <dbReference type="NCBI Taxonomy" id="2200"/>
    <lineage>
        <taxon>Archaea</taxon>
        <taxon>Methanobacteriati</taxon>
        <taxon>Methanobacteriota</taxon>
        <taxon>Stenosarchaea group</taxon>
        <taxon>Methanomicrobia</taxon>
        <taxon>Methanomicrobiales</taxon>
        <taxon>Methanomicrobiaceae</taxon>
        <taxon>Methanoculleus</taxon>
    </lineage>
</organism>
<gene>
    <name evidence="2" type="ORF">SAMN04488571_10657</name>
</gene>
<reference evidence="2 3" key="1">
    <citation type="submission" date="2016-10" db="EMBL/GenBank/DDBJ databases">
        <authorList>
            <person name="Varghese N."/>
            <person name="Submissions S."/>
        </authorList>
    </citation>
    <scope>NUCLEOTIDE SEQUENCE [LARGE SCALE GENOMIC DNA]</scope>
    <source>
        <strain evidence="2 3">DSM 2373</strain>
    </source>
</reference>
<keyword evidence="2" id="KW-0969">Cilium</keyword>
<keyword evidence="2" id="KW-0966">Cell projection</keyword>
<name>A0A1G9AH99_9EURY</name>
<keyword evidence="3" id="KW-1185">Reference proteome</keyword>
<proteinExistence type="predicted"/>
<protein>
    <submittedName>
        <fullName evidence="2">Flagellar protein FlaF</fullName>
    </submittedName>
</protein>
<evidence type="ECO:0000256" key="1">
    <source>
        <dbReference type="SAM" id="Phobius"/>
    </source>
</evidence>